<dbReference type="InterPro" id="IPR050822">
    <property type="entry name" value="Cerebellin_Synaptic_Org"/>
</dbReference>
<dbReference type="PROSITE" id="PS50871">
    <property type="entry name" value="C1Q"/>
    <property type="match status" value="2"/>
</dbReference>
<evidence type="ECO:0000256" key="2">
    <source>
        <dbReference type="ARBA" id="ARBA00022514"/>
    </source>
</evidence>
<comment type="subcellular location">
    <subcellularLocation>
        <location evidence="1">Secreted</location>
    </subcellularLocation>
</comment>
<proteinExistence type="predicted"/>
<evidence type="ECO:0000256" key="1">
    <source>
        <dbReference type="ARBA" id="ARBA00004613"/>
    </source>
</evidence>
<evidence type="ECO:0000313" key="12">
    <source>
        <dbReference type="RefSeq" id="XP_012680482.2"/>
    </source>
</evidence>
<keyword evidence="9" id="KW-0472">Membrane</keyword>
<dbReference type="InterPro" id="IPR008983">
    <property type="entry name" value="Tumour_necrosis_fac-like_dom"/>
</dbReference>
<keyword evidence="2" id="KW-0202">Cytokine</keyword>
<dbReference type="PRINTS" id="PR00007">
    <property type="entry name" value="COMPLEMNTC1Q"/>
</dbReference>
<dbReference type="SUPFAM" id="SSF49842">
    <property type="entry name" value="TNF-like"/>
    <property type="match status" value="2"/>
</dbReference>
<keyword evidence="3" id="KW-0964">Secreted</keyword>
<feature type="transmembrane region" description="Helical" evidence="9">
    <location>
        <begin position="21"/>
        <end position="42"/>
    </location>
</feature>
<dbReference type="SMART" id="SM00110">
    <property type="entry name" value="C1Q"/>
    <property type="match status" value="2"/>
</dbReference>
<gene>
    <name evidence="12" type="primary">c1qtnf13</name>
</gene>
<feature type="domain" description="C1q" evidence="10">
    <location>
        <begin position="46"/>
        <end position="185"/>
    </location>
</feature>
<evidence type="ECO:0000313" key="11">
    <source>
        <dbReference type="Proteomes" id="UP000515152"/>
    </source>
</evidence>
<accession>A0A6P3VT04</accession>
<dbReference type="GeneID" id="105898028"/>
<keyword evidence="9" id="KW-0812">Transmembrane</keyword>
<dbReference type="Proteomes" id="UP000515152">
    <property type="component" value="Chromosome 3"/>
</dbReference>
<evidence type="ECO:0000259" key="10">
    <source>
        <dbReference type="PROSITE" id="PS50871"/>
    </source>
</evidence>
<protein>
    <recommendedName>
        <fullName evidence="7">Complement C1q tumor necrosis factor-related protein 4</fullName>
    </recommendedName>
    <alternativeName>
        <fullName evidence="8">C1q/TNF-related protein 4</fullName>
    </alternativeName>
</protein>
<dbReference type="GO" id="GO:0005615">
    <property type="term" value="C:extracellular space"/>
    <property type="evidence" value="ECO:0007669"/>
    <property type="project" value="UniProtKB-KW"/>
</dbReference>
<dbReference type="Gene3D" id="2.60.120.40">
    <property type="match status" value="2"/>
</dbReference>
<comment type="subunit">
    <text evidence="6">Homomultimer. Forms trimers, hexamers and high molecular weight oligomers.</text>
</comment>
<evidence type="ECO:0000256" key="5">
    <source>
        <dbReference type="ARBA" id="ARBA00022737"/>
    </source>
</evidence>
<dbReference type="Pfam" id="PF00386">
    <property type="entry name" value="C1q"/>
    <property type="match status" value="2"/>
</dbReference>
<evidence type="ECO:0000256" key="8">
    <source>
        <dbReference type="ARBA" id="ARBA00084029"/>
    </source>
</evidence>
<evidence type="ECO:0000256" key="3">
    <source>
        <dbReference type="ARBA" id="ARBA00022525"/>
    </source>
</evidence>
<sequence>MHHQHHTRAAQGTSQCSIRPLTFLLYLLYLLTCSGLVTSLHVPPSMTGQRSAFSATRSSSITGGTQRAVTFDRLLVNVGHDFNPDTGRFRCRIPGAYYFTFTVGKFPKKLLSVMLVKNGQEVQAIAYDDYRKEGRKVQSQSVMVSLRAMDTVWLLLQENQQYALYSNAGPYITFSGYLVYPDVSTFAGHINNHLPPPALPFPGCPPPGDSYYGWTRREDTLEEPRSAFSMARTSPTLGERSFQQGKQALTFDVEYVNIGGHFNKSSGRFTCHYPGAYFFAFTVGKHPRRAVSVKLMLGKGEVQAMVFDEDTSRRREMQSQSLLLSLQRGDSVWLYSQQDDRYGIYSNQGRYTTFSGFLVYTEAPMGIGRTQN</sequence>
<dbReference type="OrthoDB" id="6058225at2759"/>
<keyword evidence="5" id="KW-0677">Repeat</keyword>
<keyword evidence="11" id="KW-1185">Reference proteome</keyword>
<organism evidence="11 12">
    <name type="scientific">Clupea harengus</name>
    <name type="common">Atlantic herring</name>
    <dbReference type="NCBI Taxonomy" id="7950"/>
    <lineage>
        <taxon>Eukaryota</taxon>
        <taxon>Metazoa</taxon>
        <taxon>Chordata</taxon>
        <taxon>Craniata</taxon>
        <taxon>Vertebrata</taxon>
        <taxon>Euteleostomi</taxon>
        <taxon>Actinopterygii</taxon>
        <taxon>Neopterygii</taxon>
        <taxon>Teleostei</taxon>
        <taxon>Clupei</taxon>
        <taxon>Clupeiformes</taxon>
        <taxon>Clupeoidei</taxon>
        <taxon>Clupeidae</taxon>
        <taxon>Clupea</taxon>
    </lineage>
</organism>
<dbReference type="CTD" id="563077"/>
<dbReference type="AlphaFoldDB" id="A0A6P3VT04"/>
<dbReference type="RefSeq" id="XP_012680482.2">
    <property type="nucleotide sequence ID" value="XM_012825028.3"/>
</dbReference>
<name>A0A6P3VT04_CLUHA</name>
<dbReference type="PANTHER" id="PTHR22923">
    <property type="entry name" value="CEREBELLIN-RELATED"/>
    <property type="match status" value="1"/>
</dbReference>
<evidence type="ECO:0000256" key="9">
    <source>
        <dbReference type="SAM" id="Phobius"/>
    </source>
</evidence>
<reference evidence="12" key="1">
    <citation type="submission" date="2025-08" db="UniProtKB">
        <authorList>
            <consortium name="RefSeq"/>
        </authorList>
    </citation>
    <scope>IDENTIFICATION</scope>
</reference>
<dbReference type="FunFam" id="2.60.120.40:FF:000020">
    <property type="entry name" value="complement C1q tumor necrosis factor-related protein 4"/>
    <property type="match status" value="1"/>
</dbReference>
<keyword evidence="9" id="KW-1133">Transmembrane helix</keyword>
<dbReference type="KEGG" id="char:105898028"/>
<evidence type="ECO:0000256" key="7">
    <source>
        <dbReference type="ARBA" id="ARBA00072742"/>
    </source>
</evidence>
<keyword evidence="4" id="KW-0732">Signal</keyword>
<dbReference type="PANTHER" id="PTHR22923:SF87">
    <property type="entry name" value="COMPLEMENT C1Q TUMOR NECROSIS FACTOR-RELATED PROTEIN 4"/>
    <property type="match status" value="1"/>
</dbReference>
<feature type="domain" description="C1q" evidence="10">
    <location>
        <begin position="221"/>
        <end position="365"/>
    </location>
</feature>
<dbReference type="GO" id="GO:0005125">
    <property type="term" value="F:cytokine activity"/>
    <property type="evidence" value="ECO:0007669"/>
    <property type="project" value="UniProtKB-KW"/>
</dbReference>
<evidence type="ECO:0000256" key="6">
    <source>
        <dbReference type="ARBA" id="ARBA00062528"/>
    </source>
</evidence>
<evidence type="ECO:0000256" key="4">
    <source>
        <dbReference type="ARBA" id="ARBA00022729"/>
    </source>
</evidence>
<dbReference type="InterPro" id="IPR001073">
    <property type="entry name" value="C1q_dom"/>
</dbReference>